<gene>
    <name evidence="2" type="ORF">SAMN05877753_102730</name>
</gene>
<keyword evidence="3" id="KW-1185">Reference proteome</keyword>
<organism evidence="2 3">
    <name type="scientific">Bacillus oleivorans</name>
    <dbReference type="NCBI Taxonomy" id="1448271"/>
    <lineage>
        <taxon>Bacteria</taxon>
        <taxon>Bacillati</taxon>
        <taxon>Bacillota</taxon>
        <taxon>Bacilli</taxon>
        <taxon>Bacillales</taxon>
        <taxon>Bacillaceae</taxon>
        <taxon>Bacillus</taxon>
    </lineage>
</organism>
<feature type="transmembrane region" description="Helical" evidence="1">
    <location>
        <begin position="152"/>
        <end position="173"/>
    </location>
</feature>
<dbReference type="RefSeq" id="WP_097157880.1">
    <property type="nucleotide sequence ID" value="NZ_JBEPMQ010000001.1"/>
</dbReference>
<evidence type="ECO:0000256" key="1">
    <source>
        <dbReference type="SAM" id="Phobius"/>
    </source>
</evidence>
<keyword evidence="1" id="KW-0472">Membrane</keyword>
<feature type="transmembrane region" description="Helical" evidence="1">
    <location>
        <begin position="61"/>
        <end position="81"/>
    </location>
</feature>
<name>A0A285CMQ7_9BACI</name>
<feature type="transmembrane region" description="Helical" evidence="1">
    <location>
        <begin position="123"/>
        <end position="140"/>
    </location>
</feature>
<sequence length="179" mass="20095">MSFVGWLIIGCEIAFWVVIGLGLITRYIWNQKKFGLFLLALTPLIDLVLLIATSHDLINGATASLAHGLAAVYIAVSLVFGKSMIQWADLHFQYYILKQGTKPERLYGIQYAKHYFKGWLKHAISYVIGTALLILIIFLIDDSSRSEALSGIIKMWTLVLGIDLFISVTYFIAPRKARA</sequence>
<dbReference type="EMBL" id="OAOP01000002">
    <property type="protein sequence ID" value="SNX68791.1"/>
    <property type="molecule type" value="Genomic_DNA"/>
</dbReference>
<dbReference type="OrthoDB" id="2082317at2"/>
<evidence type="ECO:0008006" key="4">
    <source>
        <dbReference type="Google" id="ProtNLM"/>
    </source>
</evidence>
<feature type="transmembrane region" description="Helical" evidence="1">
    <location>
        <begin position="36"/>
        <end position="55"/>
    </location>
</feature>
<accession>A0A285CMQ7</accession>
<protein>
    <recommendedName>
        <fullName evidence="4">Integral inner membrane protein</fullName>
    </recommendedName>
</protein>
<feature type="transmembrane region" description="Helical" evidence="1">
    <location>
        <begin position="6"/>
        <end position="29"/>
    </location>
</feature>
<dbReference type="AlphaFoldDB" id="A0A285CMQ7"/>
<proteinExistence type="predicted"/>
<dbReference type="Proteomes" id="UP000219546">
    <property type="component" value="Unassembled WGS sequence"/>
</dbReference>
<evidence type="ECO:0000313" key="3">
    <source>
        <dbReference type="Proteomes" id="UP000219546"/>
    </source>
</evidence>
<keyword evidence="1" id="KW-0812">Transmembrane</keyword>
<reference evidence="2 3" key="1">
    <citation type="submission" date="2017-08" db="EMBL/GenBank/DDBJ databases">
        <authorList>
            <person name="de Groot N.N."/>
        </authorList>
    </citation>
    <scope>NUCLEOTIDE SEQUENCE [LARGE SCALE GENOMIC DNA]</scope>
    <source>
        <strain evidence="2 3">JC228</strain>
    </source>
</reference>
<evidence type="ECO:0000313" key="2">
    <source>
        <dbReference type="EMBL" id="SNX68791.1"/>
    </source>
</evidence>
<keyword evidence="1" id="KW-1133">Transmembrane helix</keyword>